<evidence type="ECO:0000313" key="2">
    <source>
        <dbReference type="EMBL" id="QHJ01068.1"/>
    </source>
</evidence>
<accession>A0A857JBL6</accession>
<dbReference type="AlphaFoldDB" id="A0A857JBL6"/>
<protein>
    <recommendedName>
        <fullName evidence="4">PEP-CTERM protein-sorting domain-containing protein</fullName>
    </recommendedName>
</protein>
<feature type="signal peptide" evidence="1">
    <location>
        <begin position="1"/>
        <end position="20"/>
    </location>
</feature>
<name>A0A857JBL6_9BURK</name>
<dbReference type="Proteomes" id="UP000464787">
    <property type="component" value="Chromosome"/>
</dbReference>
<feature type="chain" id="PRO_5032479053" description="PEP-CTERM protein-sorting domain-containing protein" evidence="1">
    <location>
        <begin position="21"/>
        <end position="189"/>
    </location>
</feature>
<dbReference type="KEGG" id="xyk:GT347_25635"/>
<dbReference type="RefSeq" id="WP_160554877.1">
    <property type="nucleotide sequence ID" value="NZ_CP047650.1"/>
</dbReference>
<gene>
    <name evidence="2" type="ORF">GT347_25635</name>
</gene>
<proteinExistence type="predicted"/>
<evidence type="ECO:0000256" key="1">
    <source>
        <dbReference type="SAM" id="SignalP"/>
    </source>
</evidence>
<sequence>MRFHPCVLFGGLLALCAATAAEASQTYSFSGETTASSPIFAIPKPGSPPTELFLPGDEPYSAFVFSVSTSGSYSFASTSTGYDNYTVLYAGSFVPSSPLTNVLIANDDLGSAEVSGFDYSLAAGTRYVWVNTAFLPMEFGPFSATITGPGQVQALSPVPEPDGLAMLLAGTGVVGLMARRLRGRRNVSG</sequence>
<organism evidence="2 3">
    <name type="scientific">Xylophilus rhododendri</name>
    <dbReference type="NCBI Taxonomy" id="2697032"/>
    <lineage>
        <taxon>Bacteria</taxon>
        <taxon>Pseudomonadati</taxon>
        <taxon>Pseudomonadota</taxon>
        <taxon>Betaproteobacteria</taxon>
        <taxon>Burkholderiales</taxon>
        <taxon>Xylophilus</taxon>
    </lineage>
</organism>
<dbReference type="EMBL" id="CP047650">
    <property type="protein sequence ID" value="QHJ01068.1"/>
    <property type="molecule type" value="Genomic_DNA"/>
</dbReference>
<reference evidence="2 3" key="1">
    <citation type="submission" date="2020-01" db="EMBL/GenBank/DDBJ databases">
        <title>Genome sequencing of strain KACC 21265.</title>
        <authorList>
            <person name="Heo J."/>
            <person name="Kim S.-J."/>
            <person name="Kim J.-S."/>
            <person name="Hong S.-B."/>
            <person name="Kwon S.-W."/>
        </authorList>
    </citation>
    <scope>NUCLEOTIDE SEQUENCE [LARGE SCALE GENOMIC DNA]</scope>
    <source>
        <strain evidence="2 3">KACC 21265</strain>
    </source>
</reference>
<keyword evidence="3" id="KW-1185">Reference proteome</keyword>
<evidence type="ECO:0000313" key="3">
    <source>
        <dbReference type="Proteomes" id="UP000464787"/>
    </source>
</evidence>
<evidence type="ECO:0008006" key="4">
    <source>
        <dbReference type="Google" id="ProtNLM"/>
    </source>
</evidence>
<keyword evidence="1" id="KW-0732">Signal</keyword>